<feature type="non-terminal residue" evidence="2">
    <location>
        <position position="117"/>
    </location>
</feature>
<reference evidence="2" key="2">
    <citation type="submission" date="2020-11" db="EMBL/GenBank/DDBJ databases">
        <authorList>
            <person name="McCartney M.A."/>
            <person name="Auch B."/>
            <person name="Kono T."/>
            <person name="Mallez S."/>
            <person name="Becker A."/>
            <person name="Gohl D.M."/>
            <person name="Silverstein K.A.T."/>
            <person name="Koren S."/>
            <person name="Bechman K.B."/>
            <person name="Herman A."/>
            <person name="Abrahante J.E."/>
            <person name="Garbe J."/>
        </authorList>
    </citation>
    <scope>NUCLEOTIDE SEQUENCE</scope>
    <source>
        <strain evidence="2">Duluth1</strain>
        <tissue evidence="2">Whole animal</tissue>
    </source>
</reference>
<dbReference type="Proteomes" id="UP000828390">
    <property type="component" value="Unassembled WGS sequence"/>
</dbReference>
<keyword evidence="3" id="KW-1185">Reference proteome</keyword>
<comment type="caution">
    <text evidence="2">The sequence shown here is derived from an EMBL/GenBank/DDBJ whole genome shotgun (WGS) entry which is preliminary data.</text>
</comment>
<protein>
    <submittedName>
        <fullName evidence="2">Uncharacterized protein</fullName>
    </submittedName>
</protein>
<organism evidence="2 3">
    <name type="scientific">Dreissena polymorpha</name>
    <name type="common">Zebra mussel</name>
    <name type="synonym">Mytilus polymorpha</name>
    <dbReference type="NCBI Taxonomy" id="45954"/>
    <lineage>
        <taxon>Eukaryota</taxon>
        <taxon>Metazoa</taxon>
        <taxon>Spiralia</taxon>
        <taxon>Lophotrochozoa</taxon>
        <taxon>Mollusca</taxon>
        <taxon>Bivalvia</taxon>
        <taxon>Autobranchia</taxon>
        <taxon>Heteroconchia</taxon>
        <taxon>Euheterodonta</taxon>
        <taxon>Imparidentia</taxon>
        <taxon>Neoheterodontei</taxon>
        <taxon>Myida</taxon>
        <taxon>Dreissenoidea</taxon>
        <taxon>Dreissenidae</taxon>
        <taxon>Dreissena</taxon>
    </lineage>
</organism>
<feature type="compositionally biased region" description="Polar residues" evidence="1">
    <location>
        <begin position="1"/>
        <end position="18"/>
    </location>
</feature>
<evidence type="ECO:0000313" key="3">
    <source>
        <dbReference type="Proteomes" id="UP000828390"/>
    </source>
</evidence>
<proteinExistence type="predicted"/>
<dbReference type="AlphaFoldDB" id="A0A9D4NAQ1"/>
<name>A0A9D4NAQ1_DREPO</name>
<accession>A0A9D4NAQ1</accession>
<gene>
    <name evidence="2" type="ORF">DPMN_014965</name>
</gene>
<evidence type="ECO:0000313" key="2">
    <source>
        <dbReference type="EMBL" id="KAH3890876.1"/>
    </source>
</evidence>
<feature type="region of interest" description="Disordered" evidence="1">
    <location>
        <begin position="1"/>
        <end position="20"/>
    </location>
</feature>
<dbReference type="EMBL" id="JAIWYP010000001">
    <property type="protein sequence ID" value="KAH3890876.1"/>
    <property type="molecule type" value="Genomic_DNA"/>
</dbReference>
<sequence length="117" mass="13596">MPQSQIIRSPDDFNTSVINRDRSQYDQRTTYFSDHRSGARPMIARSPGYFVASGCVRMNFKSHLKFYPRSGMGKNQVEIEKRSDDQRTVIPRRSRDIGFVVIVSWRVIVRRPSGNQT</sequence>
<evidence type="ECO:0000256" key="1">
    <source>
        <dbReference type="SAM" id="MobiDB-lite"/>
    </source>
</evidence>
<reference evidence="2" key="1">
    <citation type="journal article" date="2019" name="bioRxiv">
        <title>The Genome of the Zebra Mussel, Dreissena polymorpha: A Resource for Invasive Species Research.</title>
        <authorList>
            <person name="McCartney M.A."/>
            <person name="Auch B."/>
            <person name="Kono T."/>
            <person name="Mallez S."/>
            <person name="Zhang Y."/>
            <person name="Obille A."/>
            <person name="Becker A."/>
            <person name="Abrahante J.E."/>
            <person name="Garbe J."/>
            <person name="Badalamenti J.P."/>
            <person name="Herman A."/>
            <person name="Mangelson H."/>
            <person name="Liachko I."/>
            <person name="Sullivan S."/>
            <person name="Sone E.D."/>
            <person name="Koren S."/>
            <person name="Silverstein K.A.T."/>
            <person name="Beckman K.B."/>
            <person name="Gohl D.M."/>
        </authorList>
    </citation>
    <scope>NUCLEOTIDE SEQUENCE</scope>
    <source>
        <strain evidence="2">Duluth1</strain>
        <tissue evidence="2">Whole animal</tissue>
    </source>
</reference>